<gene>
    <name evidence="2" type="ORF">Pla110_32000</name>
</gene>
<dbReference type="AlphaFoldDB" id="A0A518CQF4"/>
<dbReference type="Proteomes" id="UP000317178">
    <property type="component" value="Chromosome"/>
</dbReference>
<dbReference type="OrthoDB" id="267661at2"/>
<name>A0A518CQF4_9PLAN</name>
<dbReference type="EMBL" id="CP036281">
    <property type="protein sequence ID" value="QDU81459.1"/>
    <property type="molecule type" value="Genomic_DNA"/>
</dbReference>
<protein>
    <recommendedName>
        <fullName evidence="4">DUF4350 domain-containing protein</fullName>
    </recommendedName>
</protein>
<keyword evidence="3" id="KW-1185">Reference proteome</keyword>
<dbReference type="SUPFAM" id="SSF52317">
    <property type="entry name" value="Class I glutamine amidotransferase-like"/>
    <property type="match status" value="1"/>
</dbReference>
<evidence type="ECO:0000313" key="2">
    <source>
        <dbReference type="EMBL" id="QDU81459.1"/>
    </source>
</evidence>
<reference evidence="2 3" key="1">
    <citation type="submission" date="2019-02" db="EMBL/GenBank/DDBJ databases">
        <title>Deep-cultivation of Planctomycetes and their phenomic and genomic characterization uncovers novel biology.</title>
        <authorList>
            <person name="Wiegand S."/>
            <person name="Jogler M."/>
            <person name="Boedeker C."/>
            <person name="Pinto D."/>
            <person name="Vollmers J."/>
            <person name="Rivas-Marin E."/>
            <person name="Kohn T."/>
            <person name="Peeters S.H."/>
            <person name="Heuer A."/>
            <person name="Rast P."/>
            <person name="Oberbeckmann S."/>
            <person name="Bunk B."/>
            <person name="Jeske O."/>
            <person name="Meyerdierks A."/>
            <person name="Storesund J.E."/>
            <person name="Kallscheuer N."/>
            <person name="Luecker S."/>
            <person name="Lage O.M."/>
            <person name="Pohl T."/>
            <person name="Merkel B.J."/>
            <person name="Hornburger P."/>
            <person name="Mueller R.-W."/>
            <person name="Bruemmer F."/>
            <person name="Labrenz M."/>
            <person name="Spormann A.M."/>
            <person name="Op den Camp H."/>
            <person name="Overmann J."/>
            <person name="Amann R."/>
            <person name="Jetten M.S.M."/>
            <person name="Mascher T."/>
            <person name="Medema M.H."/>
            <person name="Devos D.P."/>
            <person name="Kaster A.-K."/>
            <person name="Ovreas L."/>
            <person name="Rohde M."/>
            <person name="Galperin M.Y."/>
            <person name="Jogler C."/>
        </authorList>
    </citation>
    <scope>NUCLEOTIDE SEQUENCE [LARGE SCALE GENOMIC DNA]</scope>
    <source>
        <strain evidence="2 3">Pla110</strain>
    </source>
</reference>
<feature type="region of interest" description="Disordered" evidence="1">
    <location>
        <begin position="156"/>
        <end position="191"/>
    </location>
</feature>
<organism evidence="2 3">
    <name type="scientific">Polystyrenella longa</name>
    <dbReference type="NCBI Taxonomy" id="2528007"/>
    <lineage>
        <taxon>Bacteria</taxon>
        <taxon>Pseudomonadati</taxon>
        <taxon>Planctomycetota</taxon>
        <taxon>Planctomycetia</taxon>
        <taxon>Planctomycetales</taxon>
        <taxon>Planctomycetaceae</taxon>
        <taxon>Polystyrenella</taxon>
    </lineage>
</organism>
<accession>A0A518CQF4</accession>
<evidence type="ECO:0000313" key="3">
    <source>
        <dbReference type="Proteomes" id="UP000317178"/>
    </source>
</evidence>
<evidence type="ECO:0008006" key="4">
    <source>
        <dbReference type="Google" id="ProtNLM"/>
    </source>
</evidence>
<dbReference type="KEGG" id="plon:Pla110_32000"/>
<feature type="compositionally biased region" description="Polar residues" evidence="1">
    <location>
        <begin position="179"/>
        <end position="191"/>
    </location>
</feature>
<dbReference type="RefSeq" id="WP_144996815.1">
    <property type="nucleotide sequence ID" value="NZ_CP036281.1"/>
</dbReference>
<dbReference type="Gene3D" id="3.40.50.880">
    <property type="match status" value="1"/>
</dbReference>
<dbReference type="InterPro" id="IPR029062">
    <property type="entry name" value="Class_I_gatase-like"/>
</dbReference>
<proteinExistence type="predicted"/>
<evidence type="ECO:0000256" key="1">
    <source>
        <dbReference type="SAM" id="MobiDB-lite"/>
    </source>
</evidence>
<sequence>MLILLTCLTFFGSGVKYVVAQEKPAASFDDVRSEVKIDAVSVGLDGVYKIGRWAPVEVTVSVSQPGDYQLELVSVDADGAPFAVSSAQNISAAGTHTLSGKFLPGRMEADLTVRMILGESVLAERSFPSSKLDPDSIPVAQKQSLFVIGVIHPTETENGGTAAKEPSPNSKKKNWPENFINSQRDSMTTNKPTRAITLNSVEELPNDLDTLRLFDALIIAEGFDLPPEQEQLLQKWIQAGGHLMVMIGDQVEQWQAGSLSKWVPVKINGENNLKHLGDLENYVGQGRLARMIIDVARIEPDSLNGKVEIASIEGPLVVKSAYGFGAITVSSIDLTQMPLSNWESLPLFFSKIFQRVPNDDLADDSRSGKNLVHAGISSLRTQLQGTLDQFEATRNLSAWEVMIRILGLIILLGPLDYLLTHKILKRPGLTWISFPLMLGIVVLLTFRKADNMHHETPLLRQVNMIDFDAQSGLNRNRVWQSYYSPQSEQVSASVTPLDSSTVNADNYLSIPRTRWSGTPEENFSGMYRTPGISFGLPRYDLSLTESIMTGIPIGQWSSKVIETDWLESSDPKALIESDLSTNTSGRLSGTLKHHFPVPLEEWFIAYENQAYLPRSNRKSEDLVPLETDVEFKPDDRKVIIRTIKNYLTNRIGNSRQKEQDVLATALDEYEVLSTDPYSILRAATFYETVGGEGYYTLSNDSFAGFDLSPQLDMKRAVLFGMLNLPVSTTKIDDQAIEPVYRKTIVRILLPVK</sequence>